<dbReference type="CDD" id="cd18577">
    <property type="entry name" value="ABC_6TM_Pgp_ABCB1_D1_like"/>
    <property type="match status" value="1"/>
</dbReference>
<evidence type="ECO:0000256" key="8">
    <source>
        <dbReference type="ARBA" id="ARBA00022840"/>
    </source>
</evidence>
<keyword evidence="18" id="KW-1185">Reference proteome</keyword>
<dbReference type="Pfam" id="PF00664">
    <property type="entry name" value="ABC_membrane"/>
    <property type="match status" value="2"/>
</dbReference>
<feature type="transmembrane region" description="Helical" evidence="14">
    <location>
        <begin position="197"/>
        <end position="214"/>
    </location>
</feature>
<dbReference type="Pfam" id="PF00005">
    <property type="entry name" value="ABC_tran"/>
    <property type="match status" value="2"/>
</dbReference>
<dbReference type="GO" id="GO:0090374">
    <property type="term" value="P:oligopeptide export from mitochondrion"/>
    <property type="evidence" value="ECO:0007669"/>
    <property type="project" value="TreeGrafter"/>
</dbReference>
<dbReference type="OrthoDB" id="6494403at2759"/>
<keyword evidence="10 14" id="KW-1133">Transmembrane helix</keyword>
<comment type="catalytic activity">
    <reaction evidence="13">
        <text>ATP + H2O + xenobioticSide 1 = ADP + phosphate + xenobioticSide 2.</text>
        <dbReference type="EC" id="7.6.2.2"/>
    </reaction>
</comment>
<gene>
    <name evidence="17" type="ORF">ONB1V03_LOCUS4545</name>
</gene>
<feature type="transmembrane region" description="Helical" evidence="14">
    <location>
        <begin position="93"/>
        <end position="117"/>
    </location>
</feature>
<feature type="transmembrane region" description="Helical" evidence="14">
    <location>
        <begin position="727"/>
        <end position="754"/>
    </location>
</feature>
<dbReference type="InterPro" id="IPR039421">
    <property type="entry name" value="Type_1_exporter"/>
</dbReference>
<dbReference type="InterPro" id="IPR027417">
    <property type="entry name" value="P-loop_NTPase"/>
</dbReference>
<name>A0A7R9LM96_9ACAR</name>
<evidence type="ECO:0000256" key="1">
    <source>
        <dbReference type="ARBA" id="ARBA00004141"/>
    </source>
</evidence>
<evidence type="ECO:0000313" key="17">
    <source>
        <dbReference type="EMBL" id="CAD7644214.1"/>
    </source>
</evidence>
<dbReference type="InterPro" id="IPR003593">
    <property type="entry name" value="AAA+_ATPase"/>
</dbReference>
<keyword evidence="7" id="KW-0547">Nucleotide-binding</keyword>
<evidence type="ECO:0000256" key="13">
    <source>
        <dbReference type="ARBA" id="ARBA00034018"/>
    </source>
</evidence>
<dbReference type="AlphaFoldDB" id="A0A7R9LM96"/>
<dbReference type="InterPro" id="IPR011527">
    <property type="entry name" value="ABC1_TM_dom"/>
</dbReference>
<evidence type="ECO:0000256" key="9">
    <source>
        <dbReference type="ARBA" id="ARBA00022967"/>
    </source>
</evidence>
<dbReference type="PANTHER" id="PTHR43394:SF27">
    <property type="entry name" value="ATP-DEPENDENT TRANSLOCASE ABCB1-LIKE"/>
    <property type="match status" value="1"/>
</dbReference>
<evidence type="ECO:0000256" key="11">
    <source>
        <dbReference type="ARBA" id="ARBA00023136"/>
    </source>
</evidence>
<evidence type="ECO:0000313" key="18">
    <source>
        <dbReference type="Proteomes" id="UP000728032"/>
    </source>
</evidence>
<dbReference type="Gene3D" id="1.20.1560.10">
    <property type="entry name" value="ABC transporter type 1, transmembrane domain"/>
    <property type="match status" value="1"/>
</dbReference>
<organism evidence="17">
    <name type="scientific">Oppiella nova</name>
    <dbReference type="NCBI Taxonomy" id="334625"/>
    <lineage>
        <taxon>Eukaryota</taxon>
        <taxon>Metazoa</taxon>
        <taxon>Ecdysozoa</taxon>
        <taxon>Arthropoda</taxon>
        <taxon>Chelicerata</taxon>
        <taxon>Arachnida</taxon>
        <taxon>Acari</taxon>
        <taxon>Acariformes</taxon>
        <taxon>Sarcoptiformes</taxon>
        <taxon>Oribatida</taxon>
        <taxon>Brachypylina</taxon>
        <taxon>Oppioidea</taxon>
        <taxon>Oppiidae</taxon>
        <taxon>Oppiella</taxon>
    </lineage>
</organism>
<evidence type="ECO:0000256" key="10">
    <source>
        <dbReference type="ARBA" id="ARBA00022989"/>
    </source>
</evidence>
<dbReference type="GO" id="GO:0005743">
    <property type="term" value="C:mitochondrial inner membrane"/>
    <property type="evidence" value="ECO:0007669"/>
    <property type="project" value="TreeGrafter"/>
</dbReference>
<dbReference type="GO" id="GO:0016887">
    <property type="term" value="F:ATP hydrolysis activity"/>
    <property type="evidence" value="ECO:0007669"/>
    <property type="project" value="InterPro"/>
</dbReference>
<dbReference type="GO" id="GO:0015421">
    <property type="term" value="F:ABC-type oligopeptide transporter activity"/>
    <property type="evidence" value="ECO:0007669"/>
    <property type="project" value="TreeGrafter"/>
</dbReference>
<dbReference type="FunFam" id="3.40.50.300:FF:000479">
    <property type="entry name" value="Multidrug resistance protein 1A"/>
    <property type="match status" value="2"/>
</dbReference>
<dbReference type="Gene3D" id="3.40.50.300">
    <property type="entry name" value="P-loop containing nucleotide triphosphate hydrolases"/>
    <property type="match status" value="2"/>
</dbReference>
<feature type="transmembrane region" description="Helical" evidence="14">
    <location>
        <begin position="318"/>
        <end position="336"/>
    </location>
</feature>
<reference evidence="17" key="1">
    <citation type="submission" date="2020-11" db="EMBL/GenBank/DDBJ databases">
        <authorList>
            <person name="Tran Van P."/>
        </authorList>
    </citation>
    <scope>NUCLEOTIDE SEQUENCE</scope>
</reference>
<dbReference type="InterPro" id="IPR017871">
    <property type="entry name" value="ABC_transporter-like_CS"/>
</dbReference>
<dbReference type="InterPro" id="IPR036640">
    <property type="entry name" value="ABC1_TM_sf"/>
</dbReference>
<evidence type="ECO:0000256" key="2">
    <source>
        <dbReference type="ARBA" id="ARBA00007577"/>
    </source>
</evidence>
<evidence type="ECO:0000256" key="5">
    <source>
        <dbReference type="ARBA" id="ARBA00022692"/>
    </source>
</evidence>
<dbReference type="PROSITE" id="PS50893">
    <property type="entry name" value="ABC_TRANSPORTER_2"/>
    <property type="match status" value="2"/>
</dbReference>
<protein>
    <recommendedName>
        <fullName evidence="3">ABC-type xenobiotic transporter</fullName>
        <ecNumber evidence="3">7.6.2.2</ecNumber>
    </recommendedName>
</protein>
<feature type="domain" description="ABC transmembrane type-1" evidence="16">
    <location>
        <begin position="40"/>
        <end position="343"/>
    </location>
</feature>
<comment type="subcellular location">
    <subcellularLocation>
        <location evidence="1">Membrane</location>
        <topology evidence="1">Multi-pass membrane protein</topology>
    </subcellularLocation>
</comment>
<evidence type="ECO:0000259" key="16">
    <source>
        <dbReference type="PROSITE" id="PS50929"/>
    </source>
</evidence>
<keyword evidence="6" id="KW-0677">Repeat</keyword>
<feature type="domain" description="ABC transporter" evidence="15">
    <location>
        <begin position="380"/>
        <end position="618"/>
    </location>
</feature>
<keyword evidence="11 14" id="KW-0472">Membrane</keyword>
<keyword evidence="5 14" id="KW-0812">Transmembrane</keyword>
<proteinExistence type="inferred from homology"/>
<comment type="similarity">
    <text evidence="2">Belongs to the ABC transporter superfamily. ABCB family. Multidrug resistance exporter (TC 3.A.1.201) subfamily.</text>
</comment>
<dbReference type="InterPro" id="IPR003439">
    <property type="entry name" value="ABC_transporter-like_ATP-bd"/>
</dbReference>
<dbReference type="GO" id="GO:0097254">
    <property type="term" value="P:renal tubular secretion"/>
    <property type="evidence" value="ECO:0007669"/>
    <property type="project" value="UniProtKB-ARBA"/>
</dbReference>
<dbReference type="Proteomes" id="UP000728032">
    <property type="component" value="Unassembled WGS sequence"/>
</dbReference>
<dbReference type="GO" id="GO:0008559">
    <property type="term" value="F:ABC-type xenobiotic transporter activity"/>
    <property type="evidence" value="ECO:0007669"/>
    <property type="project" value="UniProtKB-EC"/>
</dbReference>
<dbReference type="GO" id="GO:0017085">
    <property type="term" value="P:response to insecticide"/>
    <property type="evidence" value="ECO:0007669"/>
    <property type="project" value="UniProtKB-ARBA"/>
</dbReference>
<feature type="transmembrane region" description="Helical" evidence="14">
    <location>
        <begin position="274"/>
        <end position="298"/>
    </location>
</feature>
<dbReference type="PANTHER" id="PTHR43394">
    <property type="entry name" value="ATP-DEPENDENT PERMEASE MDL1, MITOCHONDRIAL"/>
    <property type="match status" value="1"/>
</dbReference>
<feature type="domain" description="ABC transporter" evidence="15">
    <location>
        <begin position="1011"/>
        <end position="1260"/>
    </location>
</feature>
<dbReference type="CDD" id="cd18578">
    <property type="entry name" value="ABC_6TM_Pgp_ABCB1_D2_like"/>
    <property type="match status" value="1"/>
</dbReference>
<feature type="transmembrane region" description="Helical" evidence="14">
    <location>
        <begin position="809"/>
        <end position="827"/>
    </location>
</feature>
<dbReference type="EMBL" id="CAJPVJ010001595">
    <property type="protein sequence ID" value="CAG2164999.1"/>
    <property type="molecule type" value="Genomic_DNA"/>
</dbReference>
<sequence length="1263" mass="141130">MCLASKMMSTKKWTPNPIHLFHCFNWFLKFASTSDKLLIFIGAFGATLGGISWPVMTILFGDIVDVFVNYEYAYSHGFNNSDITFDDFMNKTYLLSGSLLVIAVLFFVTNFLLIMCFTRAAHNQIHTIRVKYFTSVLKQEISWFDSRPSGDFASRVTADLKRVEDGIGEKLGFAFYHTSASVTNIIIAFIYGWKLTLVVLAMAPLLGTATAIMTKVQATFARKETESYASAGNVAEEVISAIRTVYSFGGESKEIDRYVTNLKPAMKSGIRRNFLTGLGTGLMWLCLYCGFGLGIWYGVKLIILSEQNNDDLYTIGKMVIVFWCVTGCGWNLGYIAPHLEAIQIARGTARSVFDIIERQPLIDISSQKGEKIKNNFETNIEFKGIHFNYPLRPEVKILNDFNLRIKSGETVALVGPSGCGKSTIIQLIQRFYDTNSGDVLIDGKRIKDLNVEWLRQQIGVVGQEPVLFDTSIAENIRLGSKEKTISKEDIERACIEANCHEFIDKLPEKYETYVGDKGAQLSGGQKQRIAIARALISKPKILLLDEATSALDLQSEHLVQSALDRASKGRTTIIVAHRLSTIINSDRIIFIENGKVLESGTHADLMTSKGAYYRLVNTQKSEPKDEKYDNQLETNLLKRSTTVDSDPNSLYGKEVTQEVPKEEEILKEFSQMRLLRLLWIDKIYIVIGLLCSTLFGLNVPAYAFIFGSLVDVFATNQDHDVLYNESVIYAIYFVALGAGIAVTSITQISSFGIASERLTMRLRKQAFSSILRQEIGWFDQQENSTGSLCSRLSSDAANIQGASGSRMSVISQAVSTFLASCIFGFVFNWKLSLLTLAFMPFIIFSVMLSMRIVSKLSTTDKEATEQASKIAIEAISGIRTVVSLNQEKYFLQKYTQVLDDKIGLAKRRCIWNGLALGVAEAMPMFSYSAAFLYGGILASRGEIKSGDFFKIIETMIYGAMVIGQSVIFTSDYQKAKISAQNMFRLIDRQPLNQTNNNITPKEKPNECLGELSFRGIHFFYPNRREVSVLNGLSFKARKGETVALVGSSGCGKSTSIQLLERFYECAQGKIVNKLTLLDGNDIRNLDTQWLRSQMALVSQEPILFSYNIRDNIAYGDNSRFVAMDEVVEAASKANIHEFIKDLPHGFCLSPNRYIIHKLKGTQLSGGQKQRIAIARALVRDPKILLLDEATSALDSNSEKLVQKALDEASKGRTCIVIAHRLTTIQNADRIIVMQKGVSIEEGRHHELLENRGAYHQLYSVQTE</sequence>
<keyword evidence="4" id="KW-0813">Transport</keyword>
<feature type="transmembrane region" description="Helical" evidence="14">
    <location>
        <begin position="833"/>
        <end position="853"/>
    </location>
</feature>
<dbReference type="SMART" id="SM00382">
    <property type="entry name" value="AAA"/>
    <property type="match status" value="2"/>
</dbReference>
<feature type="transmembrane region" description="Helical" evidence="14">
    <location>
        <begin position="171"/>
        <end position="191"/>
    </location>
</feature>
<dbReference type="SUPFAM" id="SSF52540">
    <property type="entry name" value="P-loop containing nucleoside triphosphate hydrolases"/>
    <property type="match status" value="2"/>
</dbReference>
<feature type="transmembrane region" description="Helical" evidence="14">
    <location>
        <begin position="683"/>
        <end position="707"/>
    </location>
</feature>
<feature type="domain" description="ABC transmembrane type-1" evidence="16">
    <location>
        <begin position="686"/>
        <end position="974"/>
    </location>
</feature>
<evidence type="ECO:0000256" key="12">
    <source>
        <dbReference type="ARBA" id="ARBA00023180"/>
    </source>
</evidence>
<evidence type="ECO:0000256" key="4">
    <source>
        <dbReference type="ARBA" id="ARBA00022448"/>
    </source>
</evidence>
<dbReference type="EC" id="7.6.2.2" evidence="3"/>
<keyword evidence="9" id="KW-1278">Translocase</keyword>
<evidence type="ECO:0000256" key="7">
    <source>
        <dbReference type="ARBA" id="ARBA00022741"/>
    </source>
</evidence>
<evidence type="ECO:0000256" key="3">
    <source>
        <dbReference type="ARBA" id="ARBA00012191"/>
    </source>
</evidence>
<evidence type="ECO:0000259" key="15">
    <source>
        <dbReference type="PROSITE" id="PS50893"/>
    </source>
</evidence>
<feature type="transmembrane region" description="Helical" evidence="14">
    <location>
        <begin position="37"/>
        <end position="60"/>
    </location>
</feature>
<feature type="transmembrane region" description="Helical" evidence="14">
    <location>
        <begin position="914"/>
        <end position="936"/>
    </location>
</feature>
<keyword evidence="8" id="KW-0067">ATP-binding</keyword>
<dbReference type="SUPFAM" id="SSF90123">
    <property type="entry name" value="ABC transporter transmembrane region"/>
    <property type="match status" value="2"/>
</dbReference>
<dbReference type="PROSITE" id="PS00211">
    <property type="entry name" value="ABC_TRANSPORTER_1"/>
    <property type="match status" value="2"/>
</dbReference>
<evidence type="ECO:0000256" key="6">
    <source>
        <dbReference type="ARBA" id="ARBA00022737"/>
    </source>
</evidence>
<evidence type="ECO:0000256" key="14">
    <source>
        <dbReference type="SAM" id="Phobius"/>
    </source>
</evidence>
<dbReference type="GO" id="GO:0005524">
    <property type="term" value="F:ATP binding"/>
    <property type="evidence" value="ECO:0007669"/>
    <property type="project" value="UniProtKB-KW"/>
</dbReference>
<dbReference type="FunFam" id="1.20.1560.10:FF:000018">
    <property type="entry name" value="ATP-binding cassette subfamily B member 11"/>
    <property type="match status" value="1"/>
</dbReference>
<accession>A0A7R9LM96</accession>
<feature type="transmembrane region" description="Helical" evidence="14">
    <location>
        <begin position="948"/>
        <end position="968"/>
    </location>
</feature>
<dbReference type="EMBL" id="OC916420">
    <property type="protein sequence ID" value="CAD7644214.1"/>
    <property type="molecule type" value="Genomic_DNA"/>
</dbReference>
<keyword evidence="12" id="KW-0325">Glycoprotein</keyword>
<dbReference type="CDD" id="cd03249">
    <property type="entry name" value="ABC_MTABC3_MDL1_MDL2"/>
    <property type="match status" value="2"/>
</dbReference>
<dbReference type="PROSITE" id="PS50929">
    <property type="entry name" value="ABC_TM1F"/>
    <property type="match status" value="2"/>
</dbReference>